<reference evidence="1" key="1">
    <citation type="journal article" date="2021" name="Proc. Natl. Acad. Sci. U.S.A.">
        <title>A Catalog of Tens of Thousands of Viruses from Human Metagenomes Reveals Hidden Associations with Chronic Diseases.</title>
        <authorList>
            <person name="Tisza M.J."/>
            <person name="Buck C.B."/>
        </authorList>
    </citation>
    <scope>NUCLEOTIDE SEQUENCE</scope>
    <source>
        <strain evidence="1">CtS9I1</strain>
    </source>
</reference>
<organism evidence="1">
    <name type="scientific">Ackermannviridae sp</name>
    <dbReference type="NCBI Taxonomy" id="2831612"/>
    <lineage>
        <taxon>Viruses</taxon>
        <taxon>Duplodnaviria</taxon>
        <taxon>Heunggongvirae</taxon>
        <taxon>Uroviricota</taxon>
        <taxon>Caudoviricetes</taxon>
        <taxon>Pantevenvirales</taxon>
        <taxon>Ackermannviridae</taxon>
    </lineage>
</organism>
<evidence type="ECO:0000313" key="1">
    <source>
        <dbReference type="EMBL" id="DAG95086.1"/>
    </source>
</evidence>
<dbReference type="EMBL" id="BK035350">
    <property type="protein sequence ID" value="DAG95086.1"/>
    <property type="molecule type" value="Genomic_DNA"/>
</dbReference>
<sequence>MSIPPANIKINSLPCHKYPCKMKENTGLYHKQEARVHIPPMRELYPE</sequence>
<proteinExistence type="predicted"/>
<protein>
    <submittedName>
        <fullName evidence="1">Uncharacterized protein</fullName>
    </submittedName>
</protein>
<name>A0A8S5VQ92_9CAUD</name>
<accession>A0A8S5VQ92</accession>